<feature type="binding site" evidence="3">
    <location>
        <position position="284"/>
    </location>
    <ligand>
        <name>CTP</name>
        <dbReference type="ChEBI" id="CHEBI:37563"/>
    </ligand>
</feature>
<name>A0A2X0SJA2_9PROT</name>
<dbReference type="AlphaFoldDB" id="A0A2X0SJA2"/>
<comment type="function">
    <text evidence="3">Catalyzes two sequential steps in the biosynthesis of coenzyme A. In the first step cysteine is conjugated to 4'-phosphopantothenate to form 4-phosphopantothenoylcysteine. In the second step the latter compound is decarboxylated to form 4'-phosphopantotheine.</text>
</comment>
<keyword evidence="3 4" id="KW-0288">FMN</keyword>
<dbReference type="GO" id="GO:0010181">
    <property type="term" value="F:FMN binding"/>
    <property type="evidence" value="ECO:0007669"/>
    <property type="project" value="UniProtKB-UniRule"/>
</dbReference>
<evidence type="ECO:0000256" key="1">
    <source>
        <dbReference type="ARBA" id="ARBA00022793"/>
    </source>
</evidence>
<comment type="similarity">
    <text evidence="3 4">In the C-terminal section; belongs to the PPC synthetase family.</text>
</comment>
<dbReference type="UniPathway" id="UPA00241">
    <property type="reaction ID" value="UER00353"/>
</dbReference>
<comment type="similarity">
    <text evidence="3 4">In the N-terminal section; belongs to the HFCD (homo-oligomeric flavin containing Cys decarboxylase) superfamily.</text>
</comment>
<evidence type="ECO:0000256" key="2">
    <source>
        <dbReference type="ARBA" id="ARBA00023239"/>
    </source>
</evidence>
<feature type="active site" description="Proton donor" evidence="3">
    <location>
        <position position="164"/>
    </location>
</feature>
<reference evidence="7" key="1">
    <citation type="submission" date="2018-05" db="EMBL/GenBank/DDBJ databases">
        <authorList>
            <person name="Lanie J.A."/>
            <person name="Ng W.-L."/>
            <person name="Kazmierczak K.M."/>
            <person name="Andrzejewski T.M."/>
            <person name="Davidsen T.M."/>
            <person name="Wayne K.J."/>
            <person name="Tettelin H."/>
            <person name="Glass J.I."/>
            <person name="Rusch D."/>
            <person name="Podicherti R."/>
            <person name="Tsui H.-C.T."/>
            <person name="Winkler M.E."/>
        </authorList>
    </citation>
    <scope>NUCLEOTIDE SEQUENCE</scope>
    <source>
        <strain evidence="7">KNB</strain>
    </source>
</reference>
<dbReference type="EC" id="6.3.2.5" evidence="3"/>
<dbReference type="SUPFAM" id="SSF102645">
    <property type="entry name" value="CoaB-like"/>
    <property type="match status" value="1"/>
</dbReference>
<feature type="domain" description="Flavoprotein" evidence="5">
    <location>
        <begin position="11"/>
        <end position="182"/>
    </location>
</feature>
<keyword evidence="3 4" id="KW-0436">Ligase</keyword>
<dbReference type="InterPro" id="IPR005252">
    <property type="entry name" value="CoaBC"/>
</dbReference>
<dbReference type="Gene3D" id="3.40.50.10300">
    <property type="entry name" value="CoaB-like"/>
    <property type="match status" value="1"/>
</dbReference>
<comment type="pathway">
    <text evidence="3 4">Cofactor biosynthesis; coenzyme A biosynthesis; CoA from (R)-pantothenate: step 3/5.</text>
</comment>
<dbReference type="HAMAP" id="MF_02225">
    <property type="entry name" value="CoaBC"/>
    <property type="match status" value="1"/>
</dbReference>
<dbReference type="Pfam" id="PF04127">
    <property type="entry name" value="DFP"/>
    <property type="match status" value="1"/>
</dbReference>
<accession>A0A2X0SJA2</accession>
<dbReference type="EC" id="4.1.1.36" evidence="3"/>
<dbReference type="SUPFAM" id="SSF52507">
    <property type="entry name" value="Homo-oligomeric flavin-containing Cys decarboxylases, HFCD"/>
    <property type="match status" value="1"/>
</dbReference>
<evidence type="ECO:0000256" key="4">
    <source>
        <dbReference type="RuleBase" id="RU364078"/>
    </source>
</evidence>
<dbReference type="Gene3D" id="3.40.50.1950">
    <property type="entry name" value="Flavin prenyltransferase-like"/>
    <property type="match status" value="1"/>
</dbReference>
<gene>
    <name evidence="7" type="primary">dfp</name>
    <name evidence="3" type="synonym">coaBC</name>
    <name evidence="7" type="ORF">NITFAB_1486</name>
</gene>
<keyword evidence="2 3" id="KW-0456">Lyase</keyword>
<feature type="binding site" evidence="3">
    <location>
        <position position="342"/>
    </location>
    <ligand>
        <name>CTP</name>
        <dbReference type="ChEBI" id="CHEBI:37563"/>
    </ligand>
</feature>
<comment type="cofactor">
    <cofactor evidence="3">
        <name>Mg(2+)</name>
        <dbReference type="ChEBI" id="CHEBI:18420"/>
    </cofactor>
</comment>
<organism evidence="7">
    <name type="scientific">Candidatus Nitrotoga fabula</name>
    <dbReference type="NCBI Taxonomy" id="2182327"/>
    <lineage>
        <taxon>Bacteria</taxon>
        <taxon>Pseudomonadati</taxon>
        <taxon>Pseudomonadota</taxon>
        <taxon>Betaproteobacteria</taxon>
        <taxon>Nitrosomonadales</taxon>
        <taxon>Gallionellaceae</taxon>
        <taxon>Candidatus Nitrotoga</taxon>
    </lineage>
</organism>
<feature type="binding site" evidence="3">
    <location>
        <begin position="310"/>
        <end position="313"/>
    </location>
    <ligand>
        <name>CTP</name>
        <dbReference type="ChEBI" id="CHEBI:37563"/>
    </ligand>
</feature>
<keyword evidence="3" id="KW-0511">Multifunctional enzyme</keyword>
<keyword evidence="3 4" id="KW-0285">Flavoprotein</keyword>
<feature type="domain" description="DNA/pantothenate metabolism flavoprotein C-terminal" evidence="6">
    <location>
        <begin position="191"/>
        <end position="396"/>
    </location>
</feature>
<dbReference type="GO" id="GO:0046872">
    <property type="term" value="F:metal ion binding"/>
    <property type="evidence" value="ECO:0007669"/>
    <property type="project" value="UniProtKB-KW"/>
</dbReference>
<dbReference type="PANTHER" id="PTHR14359">
    <property type="entry name" value="HOMO-OLIGOMERIC FLAVIN CONTAINING CYS DECARBOXYLASE FAMILY"/>
    <property type="match status" value="1"/>
</dbReference>
<dbReference type="InterPro" id="IPR007085">
    <property type="entry name" value="DNA/pantothenate-metab_flavo_C"/>
</dbReference>
<comment type="caution">
    <text evidence="3">Lacks conserved residue(s) required for the propagation of feature annotation.</text>
</comment>
<dbReference type="GO" id="GO:0015941">
    <property type="term" value="P:pantothenate catabolic process"/>
    <property type="evidence" value="ECO:0007669"/>
    <property type="project" value="InterPro"/>
</dbReference>
<feature type="region of interest" description="Phosphopantothenoylcysteine decarboxylase" evidence="3">
    <location>
        <begin position="1"/>
        <end position="195"/>
    </location>
</feature>
<dbReference type="InterPro" id="IPR036551">
    <property type="entry name" value="Flavin_trans-like"/>
</dbReference>
<proteinExistence type="inferred from homology"/>
<dbReference type="InterPro" id="IPR035929">
    <property type="entry name" value="CoaB-like_sf"/>
</dbReference>
<dbReference type="GO" id="GO:0071513">
    <property type="term" value="C:phosphopantothenoylcysteine decarboxylase complex"/>
    <property type="evidence" value="ECO:0007669"/>
    <property type="project" value="TreeGrafter"/>
</dbReference>
<comment type="catalytic activity">
    <reaction evidence="3 4">
        <text>(R)-4'-phosphopantothenate + L-cysteine + CTP = N-[(R)-4-phosphopantothenoyl]-L-cysteine + CMP + diphosphate + H(+)</text>
        <dbReference type="Rhea" id="RHEA:19397"/>
        <dbReference type="ChEBI" id="CHEBI:10986"/>
        <dbReference type="ChEBI" id="CHEBI:15378"/>
        <dbReference type="ChEBI" id="CHEBI:33019"/>
        <dbReference type="ChEBI" id="CHEBI:35235"/>
        <dbReference type="ChEBI" id="CHEBI:37563"/>
        <dbReference type="ChEBI" id="CHEBI:59458"/>
        <dbReference type="ChEBI" id="CHEBI:60377"/>
        <dbReference type="EC" id="6.3.2.5"/>
    </reaction>
</comment>
<comment type="pathway">
    <text evidence="3 4">Cofactor biosynthesis; coenzyme A biosynthesis; CoA from (R)-pantothenate: step 2/5.</text>
</comment>
<evidence type="ECO:0000259" key="6">
    <source>
        <dbReference type="Pfam" id="PF04127"/>
    </source>
</evidence>
<dbReference type="GO" id="GO:0004632">
    <property type="term" value="F:phosphopantothenate--cysteine ligase activity"/>
    <property type="evidence" value="ECO:0007669"/>
    <property type="project" value="UniProtKB-UniRule"/>
</dbReference>
<evidence type="ECO:0000313" key="7">
    <source>
        <dbReference type="EMBL" id="SPS05896.1"/>
    </source>
</evidence>
<keyword evidence="1 3" id="KW-0210">Decarboxylase</keyword>
<dbReference type="EMBL" id="LS423452">
    <property type="protein sequence ID" value="SPS05896.1"/>
    <property type="molecule type" value="Genomic_DNA"/>
</dbReference>
<sequence length="404" mass="43442">MQRIMNQIQNKNIILGLTGSIAVYKSAELTRLLLDQGTQVQVVMTDAACRFITPATMQALSGKPVLIELWQDNHATNQMDHINLGRTTNAILIAPASADFIAKLAHGLADDLLSTVCLARDCPLIVAPAMNRKMWENPAMQRNLKQLETDGITILGPASGIQACGEEGMGRMLEPGELADAVSSFFWPKLLSGIKILITAGPTYEQIDAVRGITNRSSGKMGYAVAKAALELGAEVTMISGPTALLCPHGIALKNVTSAAEMFSAVQELVADADIFIGVAAVADYRVAQPVEHKIKKSVSTLTLELIPNPDILGYVAGLPSPPFCVGFAAESQNLREYAETKRKAKNIQLIAANLVQEAIGADDNEMVLFDAVGETILPRADKLTQARALLQRIIQLYRQGTQT</sequence>
<feature type="region of interest" description="Phosphopantothenate--cysteine ligase" evidence="3">
    <location>
        <begin position="196"/>
        <end position="404"/>
    </location>
</feature>
<comment type="cofactor">
    <cofactor evidence="3">
        <name>FMN</name>
        <dbReference type="ChEBI" id="CHEBI:58210"/>
    </cofactor>
    <text evidence="3">Binds 1 FMN per subunit.</text>
</comment>
<protein>
    <recommendedName>
        <fullName evidence="3">Coenzyme A biosynthesis bifunctional protein CoaBC</fullName>
    </recommendedName>
    <alternativeName>
        <fullName evidence="3">DNA/pantothenate metabolism flavoprotein</fullName>
    </alternativeName>
    <alternativeName>
        <fullName evidence="3">Phosphopantothenoylcysteine synthetase/decarboxylase</fullName>
        <shortName evidence="3">PPCS-PPCDC</shortName>
    </alternativeName>
    <domain>
        <recommendedName>
            <fullName evidence="3">Phosphopantothenoylcysteine decarboxylase</fullName>
            <shortName evidence="3">PPC decarboxylase</shortName>
            <shortName evidence="3">PPC-DC</shortName>
            <ecNumber evidence="3">4.1.1.36</ecNumber>
        </recommendedName>
        <alternativeName>
            <fullName evidence="3">CoaC</fullName>
        </alternativeName>
    </domain>
    <domain>
        <recommendedName>
            <fullName evidence="3">Phosphopantothenate--cysteine ligase</fullName>
            <ecNumber evidence="3">6.3.2.5</ecNumber>
        </recommendedName>
        <alternativeName>
            <fullName evidence="3">CoaB</fullName>
        </alternativeName>
        <alternativeName>
            <fullName evidence="3">Phosphopantothenoylcysteine synthetase</fullName>
            <shortName evidence="3">PPC synthetase</shortName>
            <shortName evidence="3">PPC-S</shortName>
        </alternativeName>
    </domain>
</protein>
<keyword evidence="3" id="KW-0479">Metal-binding</keyword>
<feature type="binding site" evidence="3">
    <location>
        <position position="328"/>
    </location>
    <ligand>
        <name>CTP</name>
        <dbReference type="ChEBI" id="CHEBI:37563"/>
    </ligand>
</feature>
<dbReference type="GO" id="GO:0004633">
    <property type="term" value="F:phosphopantothenoylcysteine decarboxylase activity"/>
    <property type="evidence" value="ECO:0007669"/>
    <property type="project" value="UniProtKB-UniRule"/>
</dbReference>
<dbReference type="Pfam" id="PF02441">
    <property type="entry name" value="Flavoprotein"/>
    <property type="match status" value="1"/>
</dbReference>
<feature type="binding site" evidence="3">
    <location>
        <position position="294"/>
    </location>
    <ligand>
        <name>CTP</name>
        <dbReference type="ChEBI" id="CHEBI:37563"/>
    </ligand>
</feature>
<dbReference type="GO" id="GO:0015937">
    <property type="term" value="P:coenzyme A biosynthetic process"/>
    <property type="evidence" value="ECO:0007669"/>
    <property type="project" value="UniProtKB-UniRule"/>
</dbReference>
<evidence type="ECO:0000259" key="5">
    <source>
        <dbReference type="Pfam" id="PF02441"/>
    </source>
</evidence>
<dbReference type="PANTHER" id="PTHR14359:SF6">
    <property type="entry name" value="PHOSPHOPANTOTHENOYLCYSTEINE DECARBOXYLASE"/>
    <property type="match status" value="1"/>
</dbReference>
<feature type="binding site" evidence="3">
    <location>
        <position position="346"/>
    </location>
    <ligand>
        <name>CTP</name>
        <dbReference type="ChEBI" id="CHEBI:37563"/>
    </ligand>
</feature>
<evidence type="ECO:0000256" key="3">
    <source>
        <dbReference type="HAMAP-Rule" id="MF_02225"/>
    </source>
</evidence>
<keyword evidence="3" id="KW-0460">Magnesium</keyword>
<comment type="catalytic activity">
    <reaction evidence="3 4">
        <text>N-[(R)-4-phosphopantothenoyl]-L-cysteine + H(+) = (R)-4'-phosphopantetheine + CO2</text>
        <dbReference type="Rhea" id="RHEA:16793"/>
        <dbReference type="ChEBI" id="CHEBI:15378"/>
        <dbReference type="ChEBI" id="CHEBI:16526"/>
        <dbReference type="ChEBI" id="CHEBI:59458"/>
        <dbReference type="ChEBI" id="CHEBI:61723"/>
        <dbReference type="EC" id="4.1.1.36"/>
    </reaction>
</comment>
<dbReference type="NCBIfam" id="TIGR00521">
    <property type="entry name" value="coaBC_dfp"/>
    <property type="match status" value="1"/>
</dbReference>
<dbReference type="InterPro" id="IPR003382">
    <property type="entry name" value="Flavoprotein"/>
</dbReference>
<comment type="function">
    <text evidence="4">Catalyzes two steps in the biosynthesis of coenzyme A. In the first step cysteine is conjugated to 4'-phosphopantothenate to form 4-phosphopantothenoylcysteine, in the latter compound is decarboxylated to form 4'-phosphopantotheine.</text>
</comment>